<sequence>MYLKQVIICVQYVCNTGRRRPSLAVAVIHFDPLQKSSSKWIAADCGSVKPVMDMHPEKSK</sequence>
<gene>
    <name evidence="1" type="ORF">D3878_10255</name>
</gene>
<reference evidence="2" key="1">
    <citation type="submission" date="2018-09" db="EMBL/GenBank/DDBJ databases">
        <authorList>
            <person name="Zhu H."/>
        </authorList>
    </citation>
    <scope>NUCLEOTIDE SEQUENCE [LARGE SCALE GENOMIC DNA]</scope>
    <source>
        <strain evidence="2">K1S02-23</strain>
    </source>
</reference>
<evidence type="ECO:0000313" key="1">
    <source>
        <dbReference type="EMBL" id="RJG01914.1"/>
    </source>
</evidence>
<proteinExistence type="predicted"/>
<protein>
    <submittedName>
        <fullName evidence="1">Uncharacterized protein</fullName>
    </submittedName>
</protein>
<dbReference type="Proteomes" id="UP000266327">
    <property type="component" value="Unassembled WGS sequence"/>
</dbReference>
<name>A0A3A3G218_9BURK</name>
<accession>A0A3A3G218</accession>
<keyword evidence="2" id="KW-1185">Reference proteome</keyword>
<dbReference type="AlphaFoldDB" id="A0A3A3G218"/>
<evidence type="ECO:0000313" key="2">
    <source>
        <dbReference type="Proteomes" id="UP000266327"/>
    </source>
</evidence>
<comment type="caution">
    <text evidence="1">The sequence shown here is derived from an EMBL/GenBank/DDBJ whole genome shotgun (WGS) entry which is preliminary data.</text>
</comment>
<organism evidence="1 2">
    <name type="scientific">Noviherbaspirillum sedimenti</name>
    <dbReference type="NCBI Taxonomy" id="2320865"/>
    <lineage>
        <taxon>Bacteria</taxon>
        <taxon>Pseudomonadati</taxon>
        <taxon>Pseudomonadota</taxon>
        <taxon>Betaproteobacteria</taxon>
        <taxon>Burkholderiales</taxon>
        <taxon>Oxalobacteraceae</taxon>
        <taxon>Noviherbaspirillum</taxon>
    </lineage>
</organism>
<dbReference type="EMBL" id="QYUQ01000002">
    <property type="protein sequence ID" value="RJG01914.1"/>
    <property type="molecule type" value="Genomic_DNA"/>
</dbReference>